<dbReference type="Gene3D" id="3.40.50.80">
    <property type="entry name" value="Nucleotide-binding domain of ferredoxin-NADP reductase (FNR) module"/>
    <property type="match status" value="1"/>
</dbReference>
<protein>
    <submittedName>
        <fullName evidence="7">Ferredoxin-NADP reductase</fullName>
    </submittedName>
</protein>
<dbReference type="InterPro" id="IPR017938">
    <property type="entry name" value="Riboflavin_synthase-like_b-brl"/>
</dbReference>
<dbReference type="InterPro" id="IPR015701">
    <property type="entry name" value="FNR"/>
</dbReference>
<evidence type="ECO:0000256" key="1">
    <source>
        <dbReference type="ARBA" id="ARBA00001974"/>
    </source>
</evidence>
<keyword evidence="5" id="KW-0560">Oxidoreductase</keyword>
<dbReference type="InterPro" id="IPR017927">
    <property type="entry name" value="FAD-bd_FR_type"/>
</dbReference>
<evidence type="ECO:0000259" key="6">
    <source>
        <dbReference type="PROSITE" id="PS51384"/>
    </source>
</evidence>
<keyword evidence="4" id="KW-0521">NADP</keyword>
<dbReference type="PANTHER" id="PTHR43314">
    <property type="match status" value="1"/>
</dbReference>
<accession>A0ABX8H3C9</accession>
<evidence type="ECO:0000256" key="4">
    <source>
        <dbReference type="ARBA" id="ARBA00022857"/>
    </source>
</evidence>
<dbReference type="Proteomes" id="UP000682802">
    <property type="component" value="Chromosome 2"/>
</dbReference>
<dbReference type="Pfam" id="PF00175">
    <property type="entry name" value="NAD_binding_1"/>
    <property type="match status" value="1"/>
</dbReference>
<evidence type="ECO:0000313" key="8">
    <source>
        <dbReference type="Proteomes" id="UP000682802"/>
    </source>
</evidence>
<dbReference type="PROSITE" id="PS51384">
    <property type="entry name" value="FAD_FR"/>
    <property type="match status" value="1"/>
</dbReference>
<dbReference type="Gene3D" id="2.40.30.10">
    <property type="entry name" value="Translation factors"/>
    <property type="match status" value="1"/>
</dbReference>
<evidence type="ECO:0000313" key="7">
    <source>
        <dbReference type="EMBL" id="QWG09650.1"/>
    </source>
</evidence>
<keyword evidence="2" id="KW-0285">Flavoprotein</keyword>
<gene>
    <name evidence="7" type="ORF">KM029_23895</name>
</gene>
<organism evidence="7 8">
    <name type="scientific">Flammeovirga kamogawensis</name>
    <dbReference type="NCBI Taxonomy" id="373891"/>
    <lineage>
        <taxon>Bacteria</taxon>
        <taxon>Pseudomonadati</taxon>
        <taxon>Bacteroidota</taxon>
        <taxon>Cytophagia</taxon>
        <taxon>Cytophagales</taxon>
        <taxon>Flammeovirgaceae</taxon>
        <taxon>Flammeovirga</taxon>
    </lineage>
</organism>
<feature type="domain" description="FAD-binding FR-type" evidence="6">
    <location>
        <begin position="10"/>
        <end position="132"/>
    </location>
</feature>
<dbReference type="RefSeq" id="WP_144076321.1">
    <property type="nucleotide sequence ID" value="NZ_CP076129.1"/>
</dbReference>
<dbReference type="PRINTS" id="PR00371">
    <property type="entry name" value="FPNCR"/>
</dbReference>
<keyword evidence="3" id="KW-0274">FAD</keyword>
<dbReference type="InterPro" id="IPR001709">
    <property type="entry name" value="Flavoprot_Pyr_Nucl_cyt_Rdtase"/>
</dbReference>
<comment type="cofactor">
    <cofactor evidence="1">
        <name>FAD</name>
        <dbReference type="ChEBI" id="CHEBI:57692"/>
    </cofactor>
</comment>
<evidence type="ECO:0000256" key="3">
    <source>
        <dbReference type="ARBA" id="ARBA00022827"/>
    </source>
</evidence>
<dbReference type="InterPro" id="IPR039261">
    <property type="entry name" value="FNR_nucleotide-bd"/>
</dbReference>
<reference evidence="7 8" key="1">
    <citation type="submission" date="2021-05" db="EMBL/GenBank/DDBJ databases">
        <title>Comparative genomic studies on the polysaccharide-degrading batcterial strains of the Flammeovirga genus.</title>
        <authorList>
            <person name="Zewei F."/>
            <person name="Zheng Z."/>
            <person name="Yu L."/>
            <person name="Ruyue G."/>
            <person name="Yanhong M."/>
            <person name="Yuanyuan C."/>
            <person name="Jingyan G."/>
            <person name="Wenjun H."/>
        </authorList>
    </citation>
    <scope>NUCLEOTIDE SEQUENCE [LARGE SCALE GENOMIC DNA]</scope>
    <source>
        <strain evidence="7 8">YS10</strain>
    </source>
</reference>
<dbReference type="SUPFAM" id="SSF63380">
    <property type="entry name" value="Riboflavin synthase domain-like"/>
    <property type="match status" value="1"/>
</dbReference>
<name>A0ABX8H3C9_9BACT</name>
<dbReference type="EMBL" id="CP076129">
    <property type="protein sequence ID" value="QWG09650.1"/>
    <property type="molecule type" value="Genomic_DNA"/>
</dbReference>
<evidence type="ECO:0000256" key="2">
    <source>
        <dbReference type="ARBA" id="ARBA00022630"/>
    </source>
</evidence>
<keyword evidence="8" id="KW-1185">Reference proteome</keyword>
<sequence>MSHLADYKTDIQYQARVIRTTRLTPRNTDEIREMVLEIDDPSFECKVNQSFGVLVDIKGDFGQSQHHRLYSVADIPEKVNGKTRITLLVKRCAYIDDFSGERYRGIGSNYLCDRKVCDTITITGPFDLAFQLPKDHNANLILIGMGTGIAPFRAFVKHIYEEVHDWKGQVRLFYGARTGMEMPYMNEENNDLTNYYDQSTFEAMKAVSNRPEWTDTVALDDAIEAKEHELHDMLMQNNTYIYVAGHERVRENLDKAFATILGSEDAWLIRKAEMIAGHKWAEVIY</sequence>
<evidence type="ECO:0000256" key="5">
    <source>
        <dbReference type="ARBA" id="ARBA00023002"/>
    </source>
</evidence>
<dbReference type="SUPFAM" id="SSF52343">
    <property type="entry name" value="Ferredoxin reductase-like, C-terminal NADP-linked domain"/>
    <property type="match status" value="1"/>
</dbReference>
<dbReference type="InterPro" id="IPR001433">
    <property type="entry name" value="OxRdtase_FAD/NAD-bd"/>
</dbReference>
<proteinExistence type="predicted"/>